<keyword evidence="4" id="KW-1185">Reference proteome</keyword>
<dbReference type="Proteomes" id="UP000734854">
    <property type="component" value="Unassembled WGS sequence"/>
</dbReference>
<reference evidence="3 4" key="1">
    <citation type="submission" date="2020-08" db="EMBL/GenBank/DDBJ databases">
        <title>Plant Genome Project.</title>
        <authorList>
            <person name="Zhang R.-G."/>
        </authorList>
    </citation>
    <scope>NUCLEOTIDE SEQUENCE [LARGE SCALE GENOMIC DNA]</scope>
    <source>
        <tissue evidence="3">Rhizome</tissue>
    </source>
</reference>
<accession>A0A8J5KY53</accession>
<protein>
    <recommendedName>
        <fullName evidence="2">DUF4216 domain-containing protein</fullName>
    </recommendedName>
</protein>
<dbReference type="Pfam" id="PF13952">
    <property type="entry name" value="DUF4216"/>
    <property type="match status" value="1"/>
</dbReference>
<dbReference type="EMBL" id="JACMSC010000012">
    <property type="protein sequence ID" value="KAG6497412.1"/>
    <property type="molecule type" value="Genomic_DNA"/>
</dbReference>
<sequence>MTNVLADLTRPVEIGESSEPIQQEGFQIENFDNMLKEIEKELYPGCVNFSTLNFLVKLMHVKVLNKWSNKSFDMLLKLMKQAFPQAILPNSHYEAKRKLHEMGLGYESIHVYEHDCALFWKENVGFENCPIYGSSRWVDKNTKGKKVPKSVYSYSGAIINGVKFLVEQRDVRRTTQNSGILVPGVGGQNYYAVLQDVIELCYLKDCIVLIFKCKWFDTDPRRRRIQEDNRFTSIYTGIEWYKNDPFILVSQAKSVYYMNDIKNDPIWKLLQAYAPYNVWDYPNIEVENDVDRTTTNAHVVQELNSQPLQLVVELPELENVSFYHDDIGPIEVINIDQLQQNIGDFVVDGDDFQDDTLEEYDEEDDVTVEIDDDDSIDIETNGTTSEEMSSLDGSSSGANEGGSGGDGREHTGGSLGENGKWFNNLITQIVRDTISLRIMGWEDAFLAEKQLIFDRLDNKFEYEKTNLVMAEVE</sequence>
<gene>
    <name evidence="3" type="ORF">ZIOFF_045311</name>
</gene>
<name>A0A8J5KY53_ZINOF</name>
<evidence type="ECO:0000313" key="4">
    <source>
        <dbReference type="Proteomes" id="UP000734854"/>
    </source>
</evidence>
<dbReference type="PANTHER" id="PTHR48258:SF6">
    <property type="entry name" value="LEUCINE-RICH REPEAT DOMAIN, L DOMAIN-CONTAINING PROTEIN"/>
    <property type="match status" value="1"/>
</dbReference>
<feature type="compositionally biased region" description="Low complexity" evidence="1">
    <location>
        <begin position="385"/>
        <end position="398"/>
    </location>
</feature>
<dbReference type="AlphaFoldDB" id="A0A8J5KY53"/>
<organism evidence="3 4">
    <name type="scientific">Zingiber officinale</name>
    <name type="common">Ginger</name>
    <name type="synonym">Amomum zingiber</name>
    <dbReference type="NCBI Taxonomy" id="94328"/>
    <lineage>
        <taxon>Eukaryota</taxon>
        <taxon>Viridiplantae</taxon>
        <taxon>Streptophyta</taxon>
        <taxon>Embryophyta</taxon>
        <taxon>Tracheophyta</taxon>
        <taxon>Spermatophyta</taxon>
        <taxon>Magnoliopsida</taxon>
        <taxon>Liliopsida</taxon>
        <taxon>Zingiberales</taxon>
        <taxon>Zingiberaceae</taxon>
        <taxon>Zingiber</taxon>
    </lineage>
</organism>
<dbReference type="InterPro" id="IPR025312">
    <property type="entry name" value="DUF4216"/>
</dbReference>
<evidence type="ECO:0000256" key="1">
    <source>
        <dbReference type="SAM" id="MobiDB-lite"/>
    </source>
</evidence>
<feature type="region of interest" description="Disordered" evidence="1">
    <location>
        <begin position="360"/>
        <end position="415"/>
    </location>
</feature>
<feature type="domain" description="DUF4216" evidence="2">
    <location>
        <begin position="198"/>
        <end position="268"/>
    </location>
</feature>
<proteinExistence type="predicted"/>
<comment type="caution">
    <text evidence="3">The sequence shown here is derived from an EMBL/GenBank/DDBJ whole genome shotgun (WGS) entry which is preliminary data.</text>
</comment>
<evidence type="ECO:0000259" key="2">
    <source>
        <dbReference type="Pfam" id="PF13952"/>
    </source>
</evidence>
<dbReference type="PANTHER" id="PTHR48258">
    <property type="entry name" value="DUF4218 DOMAIN-CONTAINING PROTEIN-RELATED"/>
    <property type="match status" value="1"/>
</dbReference>
<feature type="compositionally biased region" description="Acidic residues" evidence="1">
    <location>
        <begin position="360"/>
        <end position="377"/>
    </location>
</feature>
<evidence type="ECO:0000313" key="3">
    <source>
        <dbReference type="EMBL" id="KAG6497412.1"/>
    </source>
</evidence>